<dbReference type="SUPFAM" id="SSF52343">
    <property type="entry name" value="Ferredoxin reductase-like, C-terminal NADP-linked domain"/>
    <property type="match status" value="1"/>
</dbReference>
<comment type="cofactor">
    <cofactor evidence="12">
        <name>[2Fe-2S] cluster</name>
        <dbReference type="ChEBI" id="CHEBI:190135"/>
    </cofactor>
    <text evidence="12">Binds 1 [2Fe-2S] cluster per subunit.</text>
</comment>
<dbReference type="Gene3D" id="2.10.240.10">
    <property type="entry name" value="Dihydroorotate dehydrogenase, electron transfer subunit"/>
    <property type="match status" value="1"/>
</dbReference>
<evidence type="ECO:0000259" key="13">
    <source>
        <dbReference type="Pfam" id="PF00175"/>
    </source>
</evidence>
<dbReference type="PIRSF" id="PIRSF006816">
    <property type="entry name" value="Cyc3_hyd_g"/>
    <property type="match status" value="1"/>
</dbReference>
<comment type="similarity">
    <text evidence="1">Belongs to the PyrK family.</text>
</comment>
<dbReference type="PANTHER" id="PTHR43513:SF3">
    <property type="entry name" value="DIHYDROOROTATE DEHYDROGENASE B (NAD(+)), ELECTRON TRANSFER SUBUNIT-RELATED"/>
    <property type="match status" value="1"/>
</dbReference>
<gene>
    <name evidence="15" type="ORF">DYE49_03920</name>
</gene>
<dbReference type="GO" id="GO:0006221">
    <property type="term" value="P:pyrimidine nucleotide biosynthetic process"/>
    <property type="evidence" value="ECO:0007669"/>
    <property type="project" value="InterPro"/>
</dbReference>
<reference evidence="15 16" key="1">
    <citation type="submission" date="2018-08" db="EMBL/GenBank/DDBJ databases">
        <title>The first complete genome of Treponema rectale (CHPAT), a commensal spirochete of the bovine rectum.</title>
        <authorList>
            <person name="Staton G.J."/>
            <person name="Clegg S.R."/>
            <person name="Carter S.D."/>
            <person name="Radford A.D."/>
            <person name="Darby A."/>
            <person name="Hall N."/>
            <person name="Birtles R.J."/>
            <person name="Evans N.J."/>
        </authorList>
    </citation>
    <scope>NUCLEOTIDE SEQUENCE [LARGE SCALE GENOMIC DNA]</scope>
    <source>
        <strain evidence="15 16">CHPA</strain>
    </source>
</reference>
<dbReference type="Pfam" id="PF00175">
    <property type="entry name" value="NAD_binding_1"/>
    <property type="match status" value="1"/>
</dbReference>
<evidence type="ECO:0000313" key="15">
    <source>
        <dbReference type="EMBL" id="QOS39652.1"/>
    </source>
</evidence>
<feature type="binding site" evidence="12">
    <location>
        <position position="209"/>
    </location>
    <ligand>
        <name>[2Fe-2S] cluster</name>
        <dbReference type="ChEBI" id="CHEBI:190135"/>
    </ligand>
</feature>
<dbReference type="InterPro" id="IPR017938">
    <property type="entry name" value="Riboflavin_synthase-like_b-brl"/>
</dbReference>
<dbReference type="InterPro" id="IPR001433">
    <property type="entry name" value="OxRdtase_FAD/NAD-bd"/>
</dbReference>
<dbReference type="InterPro" id="IPR012165">
    <property type="entry name" value="Cyt_c3_hydrogenase_gsu"/>
</dbReference>
<evidence type="ECO:0000256" key="4">
    <source>
        <dbReference type="ARBA" id="ARBA00022714"/>
    </source>
</evidence>
<dbReference type="InterPro" id="IPR039261">
    <property type="entry name" value="FNR_nucleotide-bd"/>
</dbReference>
<feature type="domain" description="Oxidoreductase FAD/NAD(P)-binding" evidence="13">
    <location>
        <begin position="103"/>
        <end position="191"/>
    </location>
</feature>
<dbReference type="EMBL" id="CP031517">
    <property type="protein sequence ID" value="QOS39652.1"/>
    <property type="molecule type" value="Genomic_DNA"/>
</dbReference>
<evidence type="ECO:0000256" key="12">
    <source>
        <dbReference type="PIRSR" id="PIRSR006816-2"/>
    </source>
</evidence>
<dbReference type="CDD" id="cd06218">
    <property type="entry name" value="DHOD_e_trans"/>
    <property type="match status" value="1"/>
</dbReference>
<dbReference type="InterPro" id="IPR050353">
    <property type="entry name" value="PyrK_electron_transfer"/>
</dbReference>
<dbReference type="InterPro" id="IPR037117">
    <property type="entry name" value="Dihydroorotate_DH_ele_sf"/>
</dbReference>
<keyword evidence="9 12" id="KW-0411">Iron-sulfur</keyword>
<comment type="cofactor">
    <cofactor evidence="10">
        <name>[2Fe-2S] cluster</name>
        <dbReference type="ChEBI" id="CHEBI:190135"/>
    </cofactor>
</comment>
<evidence type="ECO:0000256" key="11">
    <source>
        <dbReference type="PIRSR" id="PIRSR006816-1"/>
    </source>
</evidence>
<evidence type="ECO:0000256" key="9">
    <source>
        <dbReference type="ARBA" id="ARBA00023014"/>
    </source>
</evidence>
<feature type="binding site" evidence="12">
    <location>
        <position position="229"/>
    </location>
    <ligand>
        <name>[2Fe-2S] cluster</name>
        <dbReference type="ChEBI" id="CHEBI:190135"/>
    </ligand>
</feature>
<keyword evidence="4 12" id="KW-0001">2Fe-2S</keyword>
<dbReference type="Pfam" id="PF10418">
    <property type="entry name" value="DHODB_Fe-S_bind"/>
    <property type="match status" value="1"/>
</dbReference>
<sequence>MKEVNLTILENKKVGLDTYLMRLSGDVSEITRPGQFSELKLEHYYLRRPLSNHDVKENEISFLYKVLGLGTKSLASYPVGMVIPTLVGLGNGFDTSKANRPLLIGGGIGIAPLYHLAKVLVKEGKKPLIILGFKNKDEVIYEEEFAKFGKVYVTTDDGSYGYKGNPVSFLKENQLDFDYYYACGPQVMLKYLSLAFPNGEVSLEARMGCGFGACMGCSIETTSGPKRVCKEGPVFVSSEVKL</sequence>
<evidence type="ECO:0000256" key="10">
    <source>
        <dbReference type="ARBA" id="ARBA00034078"/>
    </source>
</evidence>
<evidence type="ECO:0000313" key="16">
    <source>
        <dbReference type="Proteomes" id="UP000593591"/>
    </source>
</evidence>
<keyword evidence="5 12" id="KW-0479">Metal-binding</keyword>
<feature type="binding site" evidence="11">
    <location>
        <begin position="48"/>
        <end position="51"/>
    </location>
    <ligand>
        <name>FAD</name>
        <dbReference type="ChEBI" id="CHEBI:57692"/>
    </ligand>
</feature>
<evidence type="ECO:0000256" key="3">
    <source>
        <dbReference type="ARBA" id="ARBA00022630"/>
    </source>
</evidence>
<dbReference type="GO" id="GO:0051537">
    <property type="term" value="F:2 iron, 2 sulfur cluster binding"/>
    <property type="evidence" value="ECO:0007669"/>
    <property type="project" value="UniProtKB-KW"/>
</dbReference>
<evidence type="ECO:0000259" key="14">
    <source>
        <dbReference type="Pfam" id="PF10418"/>
    </source>
</evidence>
<evidence type="ECO:0000256" key="7">
    <source>
        <dbReference type="ARBA" id="ARBA00022982"/>
    </source>
</evidence>
<evidence type="ECO:0000256" key="8">
    <source>
        <dbReference type="ARBA" id="ARBA00023004"/>
    </source>
</evidence>
<evidence type="ECO:0000256" key="5">
    <source>
        <dbReference type="ARBA" id="ARBA00022723"/>
    </source>
</evidence>
<keyword evidence="3 11" id="KW-0285">Flavoprotein</keyword>
<feature type="domain" description="Dihydroorotate dehydrogenase electron transfer subunit iron-sulphur cluster binding" evidence="14">
    <location>
        <begin position="204"/>
        <end position="240"/>
    </location>
</feature>
<keyword evidence="8 12" id="KW-0408">Iron</keyword>
<feature type="binding site" evidence="12">
    <location>
        <position position="217"/>
    </location>
    <ligand>
        <name>[2Fe-2S] cluster</name>
        <dbReference type="ChEBI" id="CHEBI:190135"/>
    </ligand>
</feature>
<dbReference type="InterPro" id="IPR019480">
    <property type="entry name" value="Dihydroorotate_DH_Fe-S-bd"/>
</dbReference>
<dbReference type="GO" id="GO:0046872">
    <property type="term" value="F:metal ion binding"/>
    <property type="evidence" value="ECO:0007669"/>
    <property type="project" value="UniProtKB-KW"/>
</dbReference>
<keyword evidence="6 11" id="KW-0274">FAD</keyword>
<keyword evidence="2" id="KW-0813">Transport</keyword>
<dbReference type="AlphaFoldDB" id="A0A7M1XNE5"/>
<dbReference type="Proteomes" id="UP000593591">
    <property type="component" value="Chromosome"/>
</dbReference>
<feature type="binding site" evidence="11">
    <location>
        <begin position="70"/>
        <end position="71"/>
    </location>
    <ligand>
        <name>FAD</name>
        <dbReference type="ChEBI" id="CHEBI:57692"/>
    </ligand>
</feature>
<dbReference type="KEGG" id="trc:DYE49_03920"/>
<evidence type="ECO:0000256" key="1">
    <source>
        <dbReference type="ARBA" id="ARBA00006422"/>
    </source>
</evidence>
<name>A0A7M1XNE5_9SPIR</name>
<evidence type="ECO:0000256" key="2">
    <source>
        <dbReference type="ARBA" id="ARBA00022448"/>
    </source>
</evidence>
<feature type="binding site" evidence="12">
    <location>
        <position position="214"/>
    </location>
    <ligand>
        <name>[2Fe-2S] cluster</name>
        <dbReference type="ChEBI" id="CHEBI:190135"/>
    </ligand>
</feature>
<keyword evidence="7" id="KW-0249">Electron transport</keyword>
<protein>
    <submittedName>
        <fullName evidence="15">Dihydroorotate dehydrogenase electron transfer subunit</fullName>
    </submittedName>
</protein>
<dbReference type="GO" id="GO:0050660">
    <property type="term" value="F:flavin adenine dinucleotide binding"/>
    <property type="evidence" value="ECO:0007669"/>
    <property type="project" value="InterPro"/>
</dbReference>
<organism evidence="15 16">
    <name type="scientific">Treponema rectale</name>
    <dbReference type="NCBI Taxonomy" id="744512"/>
    <lineage>
        <taxon>Bacteria</taxon>
        <taxon>Pseudomonadati</taxon>
        <taxon>Spirochaetota</taxon>
        <taxon>Spirochaetia</taxon>
        <taxon>Spirochaetales</taxon>
        <taxon>Treponemataceae</taxon>
        <taxon>Treponema</taxon>
    </lineage>
</organism>
<comment type="cofactor">
    <cofactor evidence="11">
        <name>FAD</name>
        <dbReference type="ChEBI" id="CHEBI:57692"/>
    </cofactor>
    <text evidence="11">Binds 1 FAD per subunit.</text>
</comment>
<evidence type="ECO:0000256" key="6">
    <source>
        <dbReference type="ARBA" id="ARBA00022827"/>
    </source>
</evidence>
<dbReference type="Gene3D" id="3.40.50.80">
    <property type="entry name" value="Nucleotide-binding domain of ferredoxin-NADP reductase (FNR) module"/>
    <property type="match status" value="1"/>
</dbReference>
<proteinExistence type="inferred from homology"/>
<dbReference type="Gene3D" id="2.40.30.10">
    <property type="entry name" value="Translation factors"/>
    <property type="match status" value="1"/>
</dbReference>
<accession>A0A7M1XNE5</accession>
<dbReference type="GO" id="GO:0016491">
    <property type="term" value="F:oxidoreductase activity"/>
    <property type="evidence" value="ECO:0007669"/>
    <property type="project" value="InterPro"/>
</dbReference>
<dbReference type="SUPFAM" id="SSF63380">
    <property type="entry name" value="Riboflavin synthase domain-like"/>
    <property type="match status" value="1"/>
</dbReference>
<dbReference type="PANTHER" id="PTHR43513">
    <property type="entry name" value="DIHYDROOROTATE DEHYDROGENASE B (NAD(+)), ELECTRON TRANSFER SUBUNIT"/>
    <property type="match status" value="1"/>
</dbReference>